<protein>
    <submittedName>
        <fullName evidence="3">Uncharacterized protein</fullName>
    </submittedName>
</protein>
<keyword evidence="2" id="KW-0812">Transmembrane</keyword>
<sequence>MPRFDNRLGKAAFLHCIIVVDLLSFSTGLPINGPSDDLFSIEQLPSTIARVTTNELNSRESPLQTPGGEQGQTLPTQSKVILGAGFSLGLLIVLLSILTVVGIRKEWHHIVSEKVRAVKQKPHPEKYSLYVNKRQSSCERLFTRESSTASRSSLDSDHTLLYRPSYVSRTVDSYYHPIEVYQATVLQVPHHGIHTPPTAVSIRSIQCTRTRKSDHPAQASLTSDPSGAVTMPSDPRPTNSTVTPRIQDPDPDASLHLSPTITLPPPVKLQPLRGPWGDS</sequence>
<feature type="transmembrane region" description="Helical" evidence="2">
    <location>
        <begin position="80"/>
        <end position="103"/>
    </location>
</feature>
<evidence type="ECO:0000256" key="1">
    <source>
        <dbReference type="SAM" id="MobiDB-lite"/>
    </source>
</evidence>
<dbReference type="AlphaFoldDB" id="A0A0H1BJG0"/>
<evidence type="ECO:0000313" key="3">
    <source>
        <dbReference type="EMBL" id="KLJ11177.1"/>
    </source>
</evidence>
<reference evidence="4" key="1">
    <citation type="journal article" date="2015" name="PLoS Genet.">
        <title>The dynamic genome and transcriptome of the human fungal pathogen Blastomyces and close relative Emmonsia.</title>
        <authorList>
            <person name="Munoz J.F."/>
            <person name="Gauthier G.M."/>
            <person name="Desjardins C.A."/>
            <person name="Gallo J.E."/>
            <person name="Holder J."/>
            <person name="Sullivan T.D."/>
            <person name="Marty A.J."/>
            <person name="Carmen J.C."/>
            <person name="Chen Z."/>
            <person name="Ding L."/>
            <person name="Gujja S."/>
            <person name="Magrini V."/>
            <person name="Misas E."/>
            <person name="Mitreva M."/>
            <person name="Priest M."/>
            <person name="Saif S."/>
            <person name="Whiston E.A."/>
            <person name="Young S."/>
            <person name="Zeng Q."/>
            <person name="Goldman W.E."/>
            <person name="Mardis E.R."/>
            <person name="Taylor J.W."/>
            <person name="McEwen J.G."/>
            <person name="Clay O.K."/>
            <person name="Klein B.S."/>
            <person name="Cuomo C.A."/>
        </authorList>
    </citation>
    <scope>NUCLEOTIDE SEQUENCE [LARGE SCALE GENOMIC DNA]</scope>
    <source>
        <strain evidence="4">UAMH 139</strain>
    </source>
</reference>
<dbReference type="Proteomes" id="UP000053573">
    <property type="component" value="Unassembled WGS sequence"/>
</dbReference>
<evidence type="ECO:0000256" key="2">
    <source>
        <dbReference type="SAM" id="Phobius"/>
    </source>
</evidence>
<accession>A0A0H1BJG0</accession>
<keyword evidence="2" id="KW-1133">Transmembrane helix</keyword>
<name>A0A0H1BJG0_9EURO</name>
<gene>
    <name evidence="3" type="ORF">EMPG_13534</name>
</gene>
<organism evidence="3 4">
    <name type="scientific">Blastomyces silverae</name>
    <dbReference type="NCBI Taxonomy" id="2060906"/>
    <lineage>
        <taxon>Eukaryota</taxon>
        <taxon>Fungi</taxon>
        <taxon>Dikarya</taxon>
        <taxon>Ascomycota</taxon>
        <taxon>Pezizomycotina</taxon>
        <taxon>Eurotiomycetes</taxon>
        <taxon>Eurotiomycetidae</taxon>
        <taxon>Onygenales</taxon>
        <taxon>Ajellomycetaceae</taxon>
        <taxon>Blastomyces</taxon>
    </lineage>
</organism>
<evidence type="ECO:0000313" key="4">
    <source>
        <dbReference type="Proteomes" id="UP000053573"/>
    </source>
</evidence>
<proteinExistence type="predicted"/>
<comment type="caution">
    <text evidence="3">The sequence shown here is derived from an EMBL/GenBank/DDBJ whole genome shotgun (WGS) entry which is preliminary data.</text>
</comment>
<keyword evidence="2" id="KW-0472">Membrane</keyword>
<keyword evidence="4" id="KW-1185">Reference proteome</keyword>
<dbReference type="EMBL" id="LDEV01001714">
    <property type="protein sequence ID" value="KLJ11177.1"/>
    <property type="molecule type" value="Genomic_DNA"/>
</dbReference>
<dbReference type="OrthoDB" id="4187438at2759"/>
<feature type="transmembrane region" description="Helical" evidence="2">
    <location>
        <begin position="12"/>
        <end position="31"/>
    </location>
</feature>
<feature type="region of interest" description="Disordered" evidence="1">
    <location>
        <begin position="207"/>
        <end position="279"/>
    </location>
</feature>